<reference evidence="2 3" key="1">
    <citation type="submission" date="2021-06" db="EMBL/GenBank/DDBJ databases">
        <title>Caerostris darwini draft genome.</title>
        <authorList>
            <person name="Kono N."/>
            <person name="Arakawa K."/>
        </authorList>
    </citation>
    <scope>NUCLEOTIDE SEQUENCE [LARGE SCALE GENOMIC DNA]</scope>
</reference>
<protein>
    <submittedName>
        <fullName evidence="2">Uncharacterized protein</fullName>
    </submittedName>
</protein>
<feature type="compositionally biased region" description="Polar residues" evidence="1">
    <location>
        <begin position="217"/>
        <end position="229"/>
    </location>
</feature>
<name>A0AAV4QHA0_9ARAC</name>
<dbReference type="EMBL" id="BPLQ01004374">
    <property type="protein sequence ID" value="GIY07637.1"/>
    <property type="molecule type" value="Genomic_DNA"/>
</dbReference>
<proteinExistence type="predicted"/>
<evidence type="ECO:0000313" key="3">
    <source>
        <dbReference type="Proteomes" id="UP001054837"/>
    </source>
</evidence>
<sequence>MADQNKLTTSEKYFEESKIPVKINKSPLTALKKVFKVSKTPVKINENDVSPPKKSNINKTKDKTSMSLTKKSPNISNTAQMRKTNKYYYTSNEKFSESSISIKIDKDSKETKKLIDTLNKSLVIENNIKSTKFLSKPLSSPAIKKLKRNEINARPELKIESPKIIKKGTNDKKNLGSSPYSSHKIQYRSEMKEKPIQNSKDSSVGIRTKPHTDSRKITSTTDSHHLVSNSRKKQNMKISRNDQQYFPSSTNSKEDFISRARAYRQNNCKTSPVSTCNQSINDYDKSCTTRIPRKDSPKNLKKECLKADHSFLKTEKEQMISSIHHEHKLNNDQTIAFANIPSRESNLLKGKRPTGNEIPIASKTTTKSIINTREISPMFKMGPTKTSPAPPKALRISSFMTLSSDSYG</sequence>
<evidence type="ECO:0000256" key="1">
    <source>
        <dbReference type="SAM" id="MobiDB-lite"/>
    </source>
</evidence>
<feature type="region of interest" description="Disordered" evidence="1">
    <location>
        <begin position="44"/>
        <end position="72"/>
    </location>
</feature>
<gene>
    <name evidence="2" type="ORF">CDAR_93371</name>
</gene>
<organism evidence="2 3">
    <name type="scientific">Caerostris darwini</name>
    <dbReference type="NCBI Taxonomy" id="1538125"/>
    <lineage>
        <taxon>Eukaryota</taxon>
        <taxon>Metazoa</taxon>
        <taxon>Ecdysozoa</taxon>
        <taxon>Arthropoda</taxon>
        <taxon>Chelicerata</taxon>
        <taxon>Arachnida</taxon>
        <taxon>Araneae</taxon>
        <taxon>Araneomorphae</taxon>
        <taxon>Entelegynae</taxon>
        <taxon>Araneoidea</taxon>
        <taxon>Araneidae</taxon>
        <taxon>Caerostris</taxon>
    </lineage>
</organism>
<accession>A0AAV4QHA0</accession>
<dbReference type="Proteomes" id="UP001054837">
    <property type="component" value="Unassembled WGS sequence"/>
</dbReference>
<comment type="caution">
    <text evidence="2">The sequence shown here is derived from an EMBL/GenBank/DDBJ whole genome shotgun (WGS) entry which is preliminary data.</text>
</comment>
<dbReference type="AlphaFoldDB" id="A0AAV4QHA0"/>
<evidence type="ECO:0000313" key="2">
    <source>
        <dbReference type="EMBL" id="GIY07637.1"/>
    </source>
</evidence>
<feature type="region of interest" description="Disordered" evidence="1">
    <location>
        <begin position="190"/>
        <end position="237"/>
    </location>
</feature>
<keyword evidence="3" id="KW-1185">Reference proteome</keyword>